<evidence type="ECO:0000313" key="3">
    <source>
        <dbReference type="Proteomes" id="UP001626550"/>
    </source>
</evidence>
<evidence type="ECO:0000313" key="2">
    <source>
        <dbReference type="EMBL" id="KAL3318733.1"/>
    </source>
</evidence>
<feature type="region of interest" description="Disordered" evidence="1">
    <location>
        <begin position="1"/>
        <end position="20"/>
    </location>
</feature>
<feature type="compositionally biased region" description="Basic and acidic residues" evidence="1">
    <location>
        <begin position="81"/>
        <end position="90"/>
    </location>
</feature>
<gene>
    <name evidence="2" type="ORF">Ciccas_002612</name>
</gene>
<organism evidence="2 3">
    <name type="scientific">Cichlidogyrus casuarinus</name>
    <dbReference type="NCBI Taxonomy" id="1844966"/>
    <lineage>
        <taxon>Eukaryota</taxon>
        <taxon>Metazoa</taxon>
        <taxon>Spiralia</taxon>
        <taxon>Lophotrochozoa</taxon>
        <taxon>Platyhelminthes</taxon>
        <taxon>Monogenea</taxon>
        <taxon>Monopisthocotylea</taxon>
        <taxon>Dactylogyridea</taxon>
        <taxon>Ancyrocephalidae</taxon>
        <taxon>Cichlidogyrus</taxon>
    </lineage>
</organism>
<reference evidence="2 3" key="1">
    <citation type="submission" date="2024-11" db="EMBL/GenBank/DDBJ databases">
        <title>Adaptive evolution of stress response genes in parasites aligns with host niche diversity.</title>
        <authorList>
            <person name="Hahn C."/>
            <person name="Resl P."/>
        </authorList>
    </citation>
    <scope>NUCLEOTIDE SEQUENCE [LARGE SCALE GENOMIC DNA]</scope>
    <source>
        <strain evidence="2">EGGRZ-B1_66</strain>
        <tissue evidence="2">Body</tissue>
    </source>
</reference>
<comment type="caution">
    <text evidence="2">The sequence shown here is derived from an EMBL/GenBank/DDBJ whole genome shotgun (WGS) entry which is preliminary data.</text>
</comment>
<sequence length="162" mass="19217">MAFAAEREQKLRQEERKRMRMLRNEEKSRVFVKETSRELKKLAPPALPMEFSHRDDPEDWDETVTAGYIPPPKHTLTGTEHSAENREKQHSFAASEVACRTEENVIDPEQELQYCLHYQAVYIRRPSDRTKAFLQTLKTEEMYRRGEEIVFNYRNAPKIDES</sequence>
<proteinExistence type="predicted"/>
<feature type="region of interest" description="Disordered" evidence="1">
    <location>
        <begin position="44"/>
        <end position="90"/>
    </location>
</feature>
<keyword evidence="3" id="KW-1185">Reference proteome</keyword>
<protein>
    <submittedName>
        <fullName evidence="2">Uncharacterized protein</fullName>
    </submittedName>
</protein>
<name>A0ABD2QH56_9PLAT</name>
<dbReference type="Proteomes" id="UP001626550">
    <property type="component" value="Unassembled WGS sequence"/>
</dbReference>
<accession>A0ABD2QH56</accession>
<dbReference type="EMBL" id="JBJKFK010000210">
    <property type="protein sequence ID" value="KAL3318733.1"/>
    <property type="molecule type" value="Genomic_DNA"/>
</dbReference>
<evidence type="ECO:0000256" key="1">
    <source>
        <dbReference type="SAM" id="MobiDB-lite"/>
    </source>
</evidence>
<dbReference type="AlphaFoldDB" id="A0ABD2QH56"/>